<evidence type="ECO:0000256" key="3">
    <source>
        <dbReference type="ARBA" id="ARBA00023134"/>
    </source>
</evidence>
<dbReference type="SMART" id="SM00838">
    <property type="entry name" value="EFG_C"/>
    <property type="match status" value="1"/>
</dbReference>
<dbReference type="InterPro" id="IPR000640">
    <property type="entry name" value="EFG_V-like"/>
</dbReference>
<keyword evidence="3" id="KW-0342">GTP-binding</keyword>
<dbReference type="InterPro" id="IPR020568">
    <property type="entry name" value="Ribosomal_Su5_D2-typ_SF"/>
</dbReference>
<feature type="domain" description="Elongation factor EFG" evidence="4">
    <location>
        <begin position="51"/>
        <end position="139"/>
    </location>
</feature>
<dbReference type="PANTHER" id="PTHR43261:SF1">
    <property type="entry name" value="RIBOSOME-RELEASING FACTOR 2, MITOCHONDRIAL"/>
    <property type="match status" value="1"/>
</dbReference>
<dbReference type="GO" id="GO:0032790">
    <property type="term" value="P:ribosome disassembly"/>
    <property type="evidence" value="ECO:0007669"/>
    <property type="project" value="TreeGrafter"/>
</dbReference>
<dbReference type="InterPro" id="IPR014721">
    <property type="entry name" value="Ribsml_uS5_D2-typ_fold_subgr"/>
</dbReference>
<evidence type="ECO:0000256" key="1">
    <source>
        <dbReference type="ARBA" id="ARBA00022741"/>
    </source>
</evidence>
<keyword evidence="2" id="KW-0648">Protein biosynthesis</keyword>
<dbReference type="Pfam" id="PF03764">
    <property type="entry name" value="EFG_IV"/>
    <property type="match status" value="1"/>
</dbReference>
<keyword evidence="5" id="KW-0251">Elongation factor</keyword>
<dbReference type="SUPFAM" id="SSF54980">
    <property type="entry name" value="EF-G C-terminal domain-like"/>
    <property type="match status" value="1"/>
</dbReference>
<dbReference type="InterPro" id="IPR035647">
    <property type="entry name" value="EFG_III/V"/>
</dbReference>
<dbReference type="FunFam" id="3.30.70.240:FF:000001">
    <property type="entry name" value="Elongation factor G"/>
    <property type="match status" value="1"/>
</dbReference>
<dbReference type="Pfam" id="PF00679">
    <property type="entry name" value="EFG_C"/>
    <property type="match status" value="1"/>
</dbReference>
<dbReference type="CDD" id="cd03713">
    <property type="entry name" value="EFG_mtEFG_C"/>
    <property type="match status" value="1"/>
</dbReference>
<dbReference type="Gene3D" id="3.30.230.10">
    <property type="match status" value="1"/>
</dbReference>
<dbReference type="Gene3D" id="3.30.70.240">
    <property type="match status" value="1"/>
</dbReference>
<name>A0A645HQA4_9ZZZZ</name>
<organism evidence="5">
    <name type="scientific">bioreactor metagenome</name>
    <dbReference type="NCBI Taxonomy" id="1076179"/>
    <lineage>
        <taxon>unclassified sequences</taxon>
        <taxon>metagenomes</taxon>
        <taxon>ecological metagenomes</taxon>
    </lineage>
</organism>
<dbReference type="EMBL" id="VSSQ01097176">
    <property type="protein sequence ID" value="MPN40632.1"/>
    <property type="molecule type" value="Genomic_DNA"/>
</dbReference>
<gene>
    <name evidence="5" type="primary">fusA_94</name>
    <name evidence="5" type="ORF">SDC9_188170</name>
</gene>
<dbReference type="InterPro" id="IPR035649">
    <property type="entry name" value="EFG_V"/>
</dbReference>
<proteinExistence type="predicted"/>
<dbReference type="AlphaFoldDB" id="A0A645HQA4"/>
<accession>A0A645HQA4</accession>
<dbReference type="GO" id="GO:0005525">
    <property type="term" value="F:GTP binding"/>
    <property type="evidence" value="ECO:0007669"/>
    <property type="project" value="UniProtKB-KW"/>
</dbReference>
<keyword evidence="1" id="KW-0547">Nucleotide-binding</keyword>
<sequence length="153" mass="16923">MQKGILAAYKVVGVKVTLYDGSYHPVDSKEIAFKSAARLAYKAGMPKANPILLEPIGKCSVYIPEDYTGTVIGDFNKRRGIIMGRDMIEDGVQCVNAEVPLAEMQKYATELRSMTQGRGSFDLSFDRYEPAPQPIADKVIAEAARNKEEDEED</sequence>
<dbReference type="InterPro" id="IPR005517">
    <property type="entry name" value="Transl_elong_EFG/EF2_IV"/>
</dbReference>
<evidence type="ECO:0000256" key="2">
    <source>
        <dbReference type="ARBA" id="ARBA00022917"/>
    </source>
</evidence>
<evidence type="ECO:0000313" key="5">
    <source>
        <dbReference type="EMBL" id="MPN40632.1"/>
    </source>
</evidence>
<comment type="caution">
    <text evidence="5">The sequence shown here is derived from an EMBL/GenBank/DDBJ whole genome shotgun (WGS) entry which is preliminary data.</text>
</comment>
<reference evidence="5" key="1">
    <citation type="submission" date="2019-08" db="EMBL/GenBank/DDBJ databases">
        <authorList>
            <person name="Kucharzyk K."/>
            <person name="Murdoch R.W."/>
            <person name="Higgins S."/>
            <person name="Loffler F."/>
        </authorList>
    </citation>
    <scope>NUCLEOTIDE SEQUENCE</scope>
</reference>
<evidence type="ECO:0000259" key="4">
    <source>
        <dbReference type="SMART" id="SM00838"/>
    </source>
</evidence>
<dbReference type="GO" id="GO:0003746">
    <property type="term" value="F:translation elongation factor activity"/>
    <property type="evidence" value="ECO:0007669"/>
    <property type="project" value="UniProtKB-KW"/>
</dbReference>
<protein>
    <submittedName>
        <fullName evidence="5">Elongation factor G</fullName>
    </submittedName>
</protein>
<dbReference type="SUPFAM" id="SSF54211">
    <property type="entry name" value="Ribosomal protein S5 domain 2-like"/>
    <property type="match status" value="1"/>
</dbReference>
<dbReference type="PANTHER" id="PTHR43261">
    <property type="entry name" value="TRANSLATION ELONGATION FACTOR G-RELATED"/>
    <property type="match status" value="1"/>
</dbReference>